<evidence type="ECO:0000256" key="6">
    <source>
        <dbReference type="ARBA" id="ARBA00023224"/>
    </source>
</evidence>
<keyword evidence="7" id="KW-0449">Lipoprotein</keyword>
<dbReference type="Gene3D" id="4.10.260.10">
    <property type="entry name" value="Transducin (heterotrimeric G protein), gamma chain"/>
    <property type="match status" value="1"/>
</dbReference>
<accession>A0AAW0UC69</accession>
<dbReference type="InterPro" id="IPR001770">
    <property type="entry name" value="G-protein_gamma"/>
</dbReference>
<dbReference type="SMART" id="SM01224">
    <property type="entry name" value="G_gamma"/>
    <property type="match status" value="1"/>
</dbReference>
<evidence type="ECO:0000256" key="5">
    <source>
        <dbReference type="ARBA" id="ARBA00023136"/>
    </source>
</evidence>
<evidence type="ECO:0000256" key="1">
    <source>
        <dbReference type="ARBA" id="ARBA00004342"/>
    </source>
</evidence>
<comment type="similarity">
    <text evidence="2">Belongs to the G protein gamma family.</text>
</comment>
<keyword evidence="6" id="KW-0807">Transducer</keyword>
<evidence type="ECO:0000259" key="9">
    <source>
        <dbReference type="PROSITE" id="PS50058"/>
    </source>
</evidence>
<keyword evidence="8" id="KW-0636">Prenylation</keyword>
<name>A0AAW0UC69_SCYPA</name>
<evidence type="ECO:0000256" key="8">
    <source>
        <dbReference type="ARBA" id="ARBA00023289"/>
    </source>
</evidence>
<evidence type="ECO:0000256" key="7">
    <source>
        <dbReference type="ARBA" id="ARBA00023288"/>
    </source>
</evidence>
<reference evidence="10 11" key="1">
    <citation type="submission" date="2023-03" db="EMBL/GenBank/DDBJ databases">
        <title>High-quality genome of Scylla paramamosain provides insights in environmental adaptation.</title>
        <authorList>
            <person name="Zhang L."/>
        </authorList>
    </citation>
    <scope>NUCLEOTIDE SEQUENCE [LARGE SCALE GENOMIC DNA]</scope>
    <source>
        <strain evidence="10">LZ_2023a</strain>
        <tissue evidence="10">Muscle</tissue>
    </source>
</reference>
<keyword evidence="11" id="KW-1185">Reference proteome</keyword>
<dbReference type="AlphaFoldDB" id="A0AAW0UC69"/>
<keyword evidence="5" id="KW-0472">Membrane</keyword>
<dbReference type="SMART" id="SM00224">
    <property type="entry name" value="GGL"/>
    <property type="match status" value="1"/>
</dbReference>
<feature type="domain" description="G protein gamma" evidence="9">
    <location>
        <begin position="3"/>
        <end position="69"/>
    </location>
</feature>
<dbReference type="PANTHER" id="PTHR13809">
    <property type="entry name" value="GUANINE NUCLEOTIDE-BINDING PROTEIN GAMMA SUBUNIT"/>
    <property type="match status" value="1"/>
</dbReference>
<comment type="caution">
    <text evidence="10">The sequence shown here is derived from an EMBL/GenBank/DDBJ whole genome shotgun (WGS) entry which is preliminary data.</text>
</comment>
<dbReference type="CDD" id="cd00068">
    <property type="entry name" value="GGL"/>
    <property type="match status" value="1"/>
</dbReference>
<proteinExistence type="inferred from homology"/>
<evidence type="ECO:0000256" key="3">
    <source>
        <dbReference type="ARBA" id="ARBA00022475"/>
    </source>
</evidence>
<dbReference type="SUPFAM" id="SSF48670">
    <property type="entry name" value="Transducin (heterotrimeric G protein), gamma chain"/>
    <property type="match status" value="1"/>
</dbReference>
<gene>
    <name evidence="10" type="ORF">O3P69_005195</name>
</gene>
<dbReference type="GO" id="GO:0031681">
    <property type="term" value="F:G-protein beta-subunit binding"/>
    <property type="evidence" value="ECO:0007669"/>
    <property type="project" value="InterPro"/>
</dbReference>
<dbReference type="Pfam" id="PF00631">
    <property type="entry name" value="G-gamma"/>
    <property type="match status" value="1"/>
</dbReference>
<comment type="subcellular location">
    <subcellularLocation>
        <location evidence="1">Cell membrane</location>
        <topology evidence="1">Lipid-anchor</topology>
        <orientation evidence="1">Cytoplasmic side</orientation>
    </subcellularLocation>
</comment>
<dbReference type="PROSITE" id="PS50058">
    <property type="entry name" value="G_PROTEIN_GAMMA"/>
    <property type="match status" value="1"/>
</dbReference>
<dbReference type="EMBL" id="JARAKH010000015">
    <property type="protein sequence ID" value="KAK8397031.1"/>
    <property type="molecule type" value="Genomic_DNA"/>
</dbReference>
<dbReference type="InterPro" id="IPR036284">
    <property type="entry name" value="GGL_sf"/>
</dbReference>
<protein>
    <recommendedName>
        <fullName evidence="9">G protein gamma domain-containing protein</fullName>
    </recommendedName>
</protein>
<keyword evidence="4" id="KW-0488">Methylation</keyword>
<evidence type="ECO:0000256" key="4">
    <source>
        <dbReference type="ARBA" id="ARBA00022481"/>
    </source>
</evidence>
<dbReference type="GO" id="GO:0005834">
    <property type="term" value="C:heterotrimeric G-protein complex"/>
    <property type="evidence" value="ECO:0007669"/>
    <property type="project" value="InterPro"/>
</dbReference>
<organism evidence="10 11">
    <name type="scientific">Scylla paramamosain</name>
    <name type="common">Mud crab</name>
    <dbReference type="NCBI Taxonomy" id="85552"/>
    <lineage>
        <taxon>Eukaryota</taxon>
        <taxon>Metazoa</taxon>
        <taxon>Ecdysozoa</taxon>
        <taxon>Arthropoda</taxon>
        <taxon>Crustacea</taxon>
        <taxon>Multicrustacea</taxon>
        <taxon>Malacostraca</taxon>
        <taxon>Eumalacostraca</taxon>
        <taxon>Eucarida</taxon>
        <taxon>Decapoda</taxon>
        <taxon>Pleocyemata</taxon>
        <taxon>Brachyura</taxon>
        <taxon>Eubrachyura</taxon>
        <taxon>Portunoidea</taxon>
        <taxon>Portunidae</taxon>
        <taxon>Portuninae</taxon>
        <taxon>Scylla</taxon>
    </lineage>
</organism>
<sequence length="69" mass="8288">MDQMSSHQQLRVLVEQLQREANIDRMKTSDAINHLKEYVREHQKDDYLCHPARNPRANPFREKTLCQII</sequence>
<evidence type="ECO:0000256" key="2">
    <source>
        <dbReference type="ARBA" id="ARBA00007431"/>
    </source>
</evidence>
<dbReference type="Proteomes" id="UP001487740">
    <property type="component" value="Unassembled WGS sequence"/>
</dbReference>
<keyword evidence="3" id="KW-1003">Cell membrane</keyword>
<dbReference type="GO" id="GO:0007186">
    <property type="term" value="P:G protein-coupled receptor signaling pathway"/>
    <property type="evidence" value="ECO:0007669"/>
    <property type="project" value="InterPro"/>
</dbReference>
<dbReference type="FunFam" id="4.10.260.10:FF:000001">
    <property type="entry name" value="Guanine nucleotide-binding protein subunit gamma"/>
    <property type="match status" value="1"/>
</dbReference>
<evidence type="ECO:0000313" key="11">
    <source>
        <dbReference type="Proteomes" id="UP001487740"/>
    </source>
</evidence>
<dbReference type="InterPro" id="IPR015898">
    <property type="entry name" value="G-protein_gamma-like_dom"/>
</dbReference>
<evidence type="ECO:0000313" key="10">
    <source>
        <dbReference type="EMBL" id="KAK8397031.1"/>
    </source>
</evidence>